<dbReference type="PROSITE" id="PS00134">
    <property type="entry name" value="TRYPSIN_HIS"/>
    <property type="match status" value="1"/>
</dbReference>
<dbReference type="InterPro" id="IPR001254">
    <property type="entry name" value="Trypsin_dom"/>
</dbReference>
<dbReference type="Gene3D" id="2.40.10.10">
    <property type="entry name" value="Trypsin-like serine proteases"/>
    <property type="match status" value="2"/>
</dbReference>
<evidence type="ECO:0000256" key="4">
    <source>
        <dbReference type="ARBA" id="ARBA00022801"/>
    </source>
</evidence>
<dbReference type="InterPro" id="IPR008256">
    <property type="entry name" value="Peptidase_S1B"/>
</dbReference>
<dbReference type="Proteomes" id="UP000637643">
    <property type="component" value="Unassembled WGS sequence"/>
</dbReference>
<reference evidence="8" key="1">
    <citation type="journal article" date="2014" name="Int. J. Syst. Evol. Microbiol.">
        <title>Complete genome sequence of Corynebacterium casei LMG S-19264T (=DSM 44701T), isolated from a smear-ripened cheese.</title>
        <authorList>
            <consortium name="US DOE Joint Genome Institute (JGI-PGF)"/>
            <person name="Walter F."/>
            <person name="Albersmeier A."/>
            <person name="Kalinowski J."/>
            <person name="Ruckert C."/>
        </authorList>
    </citation>
    <scope>NUCLEOTIDE SEQUENCE</scope>
    <source>
        <strain evidence="8">CGMCC 1.16134</strain>
    </source>
</reference>
<dbReference type="RefSeq" id="WP_189031090.1">
    <property type="nucleotide sequence ID" value="NZ_BMKR01000040.1"/>
</dbReference>
<comment type="similarity">
    <text evidence="1 6">Belongs to the peptidase S1B family.</text>
</comment>
<evidence type="ECO:0000313" key="8">
    <source>
        <dbReference type="EMBL" id="GGG05968.1"/>
    </source>
</evidence>
<dbReference type="Pfam" id="PF00089">
    <property type="entry name" value="Trypsin"/>
    <property type="match status" value="1"/>
</dbReference>
<dbReference type="InterPro" id="IPR018114">
    <property type="entry name" value="TRYPSIN_HIS"/>
</dbReference>
<keyword evidence="4 6" id="KW-0378">Hydrolase</keyword>
<evidence type="ECO:0000256" key="2">
    <source>
        <dbReference type="ARBA" id="ARBA00022670"/>
    </source>
</evidence>
<dbReference type="GO" id="GO:0006508">
    <property type="term" value="P:proteolysis"/>
    <property type="evidence" value="ECO:0007669"/>
    <property type="project" value="UniProtKB-KW"/>
</dbReference>
<proteinExistence type="inferred from homology"/>
<evidence type="ECO:0000256" key="3">
    <source>
        <dbReference type="ARBA" id="ARBA00022729"/>
    </source>
</evidence>
<evidence type="ECO:0000256" key="1">
    <source>
        <dbReference type="ARBA" id="ARBA00008764"/>
    </source>
</evidence>
<dbReference type="EMBL" id="BMKR01000040">
    <property type="protein sequence ID" value="GGG05968.1"/>
    <property type="molecule type" value="Genomic_DNA"/>
</dbReference>
<keyword evidence="2 6" id="KW-0645">Protease</keyword>
<evidence type="ECO:0000259" key="7">
    <source>
        <dbReference type="Pfam" id="PF00089"/>
    </source>
</evidence>
<dbReference type="InterPro" id="IPR009003">
    <property type="entry name" value="Peptidase_S1_PA"/>
</dbReference>
<dbReference type="EC" id="3.4.21.-" evidence="6"/>
<dbReference type="PANTHER" id="PTHR15462">
    <property type="entry name" value="SERINE PROTEASE"/>
    <property type="match status" value="1"/>
</dbReference>
<dbReference type="InterPro" id="IPR043504">
    <property type="entry name" value="Peptidase_S1_PA_chymotrypsin"/>
</dbReference>
<evidence type="ECO:0000256" key="6">
    <source>
        <dbReference type="RuleBase" id="RU004296"/>
    </source>
</evidence>
<evidence type="ECO:0000313" key="9">
    <source>
        <dbReference type="Proteomes" id="UP000637643"/>
    </source>
</evidence>
<evidence type="ECO:0000256" key="5">
    <source>
        <dbReference type="ARBA" id="ARBA00022825"/>
    </source>
</evidence>
<dbReference type="SUPFAM" id="SSF50494">
    <property type="entry name" value="Trypsin-like serine proteases"/>
    <property type="match status" value="1"/>
</dbReference>
<name>A0A917D3M9_9BACL</name>
<organism evidence="8 9">
    <name type="scientific">Paenibacillus albidus</name>
    <dbReference type="NCBI Taxonomy" id="2041023"/>
    <lineage>
        <taxon>Bacteria</taxon>
        <taxon>Bacillati</taxon>
        <taxon>Bacillota</taxon>
        <taxon>Bacilli</taxon>
        <taxon>Bacillales</taxon>
        <taxon>Paenibacillaceae</taxon>
        <taxon>Paenibacillus</taxon>
    </lineage>
</organism>
<dbReference type="GO" id="GO:0004252">
    <property type="term" value="F:serine-type endopeptidase activity"/>
    <property type="evidence" value="ECO:0007669"/>
    <property type="project" value="InterPro"/>
</dbReference>
<dbReference type="InterPro" id="IPR050966">
    <property type="entry name" value="Glutamyl_endopeptidase"/>
</dbReference>
<feature type="domain" description="Peptidase S1" evidence="7">
    <location>
        <begin position="93"/>
        <end position="266"/>
    </location>
</feature>
<keyword evidence="3" id="KW-0732">Signal</keyword>
<comment type="caution">
    <text evidence="8">The sequence shown here is derived from an EMBL/GenBank/DDBJ whole genome shotgun (WGS) entry which is preliminary data.</text>
</comment>
<reference evidence="8" key="2">
    <citation type="submission" date="2020-09" db="EMBL/GenBank/DDBJ databases">
        <authorList>
            <person name="Sun Q."/>
            <person name="Zhou Y."/>
        </authorList>
    </citation>
    <scope>NUCLEOTIDE SEQUENCE</scope>
    <source>
        <strain evidence="8">CGMCC 1.16134</strain>
    </source>
</reference>
<accession>A0A917D3M9</accession>
<dbReference type="AlphaFoldDB" id="A0A917D3M9"/>
<keyword evidence="5 6" id="KW-0720">Serine protease</keyword>
<dbReference type="PANTHER" id="PTHR15462:SF8">
    <property type="entry name" value="SERINE PROTEASE"/>
    <property type="match status" value="1"/>
</dbReference>
<dbReference type="PRINTS" id="PR00839">
    <property type="entry name" value="V8PROTEASE"/>
</dbReference>
<protein>
    <recommendedName>
        <fullName evidence="6">Serine protease</fullName>
        <ecNumber evidence="6">3.4.21.-</ecNumber>
    </recommendedName>
</protein>
<gene>
    <name evidence="8" type="ORF">GCM10010912_58270</name>
</gene>
<sequence length="303" mass="32876">MADTLHNMVSGKGEVMAAATNTAADSAQTEAFQGTGTLPNGGTAEADIEDKQLPSIESLLFVNKEDVCQPDDRLRVMDTAKFPWSAVCRLIITLDDGRQGVGTGWLCGPGTVITAGHCVFDSETRKWHKSIVVIPGKDDRREPYGRFTITTEHFWSVNGWVQDGNQEYDYGAIILNSTIGNNTGYFGFRYDPNDTINQKPILNTGYPSDKNGTQWYMKGIVDNVQARKVYYKLDTMGGNSGGPVCLGETNQVICIHAYGGCAVTGSNSGTRINRDVYANVLKWKEAGASPQASAEAGHEMVTV</sequence>
<keyword evidence="9" id="KW-1185">Reference proteome</keyword>